<proteinExistence type="predicted"/>
<gene>
    <name evidence="1" type="ORF">AB3G37_10945</name>
</gene>
<accession>A0AB39VVF9</accession>
<sequence length="555" mass="62048">MSDFSILTGENVLITPGSSTSQAAAGSNSISNNLLDVSHSIKIPASQPPATTPDNQSSIRNSCSVMLRHAFIQTSISVEKKRAEVIGRLTAQQNNLLNCIVNHTECLNIPAKSVTAWMDNLPAMDSHDIKPKDFSEFCYVNYRTFQNYINQEKKARLPLTLFQQTIVEQVILDAQCFKDPGKASRAWIANQTTLQNAGIIPAQFARLNEVTPHSLVVIVNRLQSRERLNTGLPRLIIDFGNNDQKFINNVIKSYGCRCDTIKSVFAWLDNKYFFKVRGISLSRFARGCGVKENTLIKSILRIKRRSGNQPQPVIDTALPFVATNKSIEPQKTAIAGIMHNEPVNDSRNPFSERSPLPKKAVINNSQPIYHHPDNPRKSLIYEVLGLDSHAQVKDIEVTDWGSMKAVFGTMPKKNRIRLELKIITELHRQIMEGTQQSERMNSLMKNVGSHSLSQKKDEELNSRRGVFNPGPNTVAANTVLGFYPDVNNWGSSSEKFSTDAFASGNILRNMTPNNLPKEFAPSGNNIAAVQINNRLMAYITTREVEAGERYFVDFD</sequence>
<dbReference type="RefSeq" id="WP_369790702.1">
    <property type="nucleotide sequence ID" value="NZ_CP165628.1"/>
</dbReference>
<evidence type="ECO:0000313" key="1">
    <source>
        <dbReference type="EMBL" id="XDU74555.1"/>
    </source>
</evidence>
<protein>
    <recommendedName>
        <fullName evidence="2">SET domain-containing protein</fullName>
    </recommendedName>
</protein>
<organism evidence="1">
    <name type="scientific">Rouxiella sp. WC2420</name>
    <dbReference type="NCBI Taxonomy" id="3234145"/>
    <lineage>
        <taxon>Bacteria</taxon>
        <taxon>Pseudomonadati</taxon>
        <taxon>Pseudomonadota</taxon>
        <taxon>Gammaproteobacteria</taxon>
        <taxon>Enterobacterales</taxon>
        <taxon>Yersiniaceae</taxon>
        <taxon>Rouxiella</taxon>
    </lineage>
</organism>
<dbReference type="EMBL" id="CP165628">
    <property type="protein sequence ID" value="XDU74555.1"/>
    <property type="molecule type" value="Genomic_DNA"/>
</dbReference>
<reference evidence="1" key="1">
    <citation type="submission" date="2024-07" db="EMBL/GenBank/DDBJ databases">
        <authorList>
            <person name="Biller S.J."/>
        </authorList>
    </citation>
    <scope>NUCLEOTIDE SEQUENCE</scope>
    <source>
        <strain evidence="1">WC2420</strain>
    </source>
</reference>
<evidence type="ECO:0008006" key="2">
    <source>
        <dbReference type="Google" id="ProtNLM"/>
    </source>
</evidence>
<name>A0AB39VVF9_9GAMM</name>
<dbReference type="AlphaFoldDB" id="A0AB39VVF9"/>